<comment type="similarity">
    <text evidence="2 6">Belongs to the Mediator complex subunit 18 family.</text>
</comment>
<evidence type="ECO:0000256" key="2">
    <source>
        <dbReference type="ARBA" id="ARBA00009814"/>
    </source>
</evidence>
<comment type="function">
    <text evidence="6">Component of the Mediator complex, a coactivator involved in the regulated transcription of nearly all RNA polymerase II-dependent genes. Mediator functions as a bridge to convey information from gene-specific regulatory proteins to the basal RNA polymerase II transcription machinery. Mediator is recruited to promoters by direct interactions with regulatory proteins and serves as a scaffold for the assembly of a functional preinitiation complex with RNA polymerase II and the general transcription factors.</text>
</comment>
<dbReference type="GO" id="GO:0016592">
    <property type="term" value="C:mediator complex"/>
    <property type="evidence" value="ECO:0007669"/>
    <property type="project" value="InterPro"/>
</dbReference>
<organism evidence="7 8">
    <name type="scientific">Patiria miniata</name>
    <name type="common">Bat star</name>
    <name type="synonym">Asterina miniata</name>
    <dbReference type="NCBI Taxonomy" id="46514"/>
    <lineage>
        <taxon>Eukaryota</taxon>
        <taxon>Metazoa</taxon>
        <taxon>Echinodermata</taxon>
        <taxon>Eleutherozoa</taxon>
        <taxon>Asterozoa</taxon>
        <taxon>Asteroidea</taxon>
        <taxon>Valvatacea</taxon>
        <taxon>Valvatida</taxon>
        <taxon>Asterinidae</taxon>
        <taxon>Patiria</taxon>
    </lineage>
</organism>
<dbReference type="GO" id="GO:0006369">
    <property type="term" value="P:termination of RNA polymerase II transcription"/>
    <property type="evidence" value="ECO:0007669"/>
    <property type="project" value="TreeGrafter"/>
</dbReference>
<keyword evidence="6" id="KW-0010">Activator</keyword>
<dbReference type="PANTHER" id="PTHR13321:SF2">
    <property type="entry name" value="MEDIATOR OF RNA POLYMERASE II TRANSCRIPTION SUBUNIT 18"/>
    <property type="match status" value="1"/>
</dbReference>
<evidence type="ECO:0000256" key="5">
    <source>
        <dbReference type="ARBA" id="ARBA00023242"/>
    </source>
</evidence>
<dbReference type="GO" id="GO:0070847">
    <property type="term" value="C:core mediator complex"/>
    <property type="evidence" value="ECO:0007669"/>
    <property type="project" value="TreeGrafter"/>
</dbReference>
<proteinExistence type="inferred from homology"/>
<dbReference type="GO" id="GO:0006357">
    <property type="term" value="P:regulation of transcription by RNA polymerase II"/>
    <property type="evidence" value="ECO:0007669"/>
    <property type="project" value="InterPro"/>
</dbReference>
<evidence type="ECO:0000256" key="4">
    <source>
        <dbReference type="ARBA" id="ARBA00023163"/>
    </source>
</evidence>
<dbReference type="Gene3D" id="2.40.320.10">
    <property type="entry name" value="Hypothetical Protein Pfu-838710-001"/>
    <property type="match status" value="1"/>
</dbReference>
<evidence type="ECO:0000313" key="8">
    <source>
        <dbReference type="Proteomes" id="UP000887568"/>
    </source>
</evidence>
<dbReference type="PANTHER" id="PTHR13321">
    <property type="entry name" value="MEDIATOR OF RNA POLYMERASE II TRANSCRIPTION, SUBUNIT 18"/>
    <property type="match status" value="1"/>
</dbReference>
<comment type="subunit">
    <text evidence="6">Component of the Mediator complex.</text>
</comment>
<accession>A0A914BGI0</accession>
<dbReference type="InterPro" id="IPR019095">
    <property type="entry name" value="Mediator_Med18"/>
</dbReference>
<dbReference type="Proteomes" id="UP000887568">
    <property type="component" value="Unplaced"/>
</dbReference>
<evidence type="ECO:0000256" key="1">
    <source>
        <dbReference type="ARBA" id="ARBA00004123"/>
    </source>
</evidence>
<keyword evidence="4 6" id="KW-0804">Transcription</keyword>
<comment type="subcellular location">
    <subcellularLocation>
        <location evidence="1 6">Nucleus</location>
    </subcellularLocation>
</comment>
<dbReference type="AlphaFoldDB" id="A0A914BGI0"/>
<gene>
    <name evidence="6" type="primary">MED18</name>
</gene>
<dbReference type="Pfam" id="PF09637">
    <property type="entry name" value="Med18"/>
    <property type="match status" value="1"/>
</dbReference>
<sequence length="224" mass="25109">MTSSLPGVNLSNLASSSVPSLQEFVLQGSVVDSACDALLHRLRALCDNVDRAPETFQDHEMVYLLRTSGPGNPVVLRARHARDQHNMPWNYSYFCFDLNAPSFFRQLRYLGQSDISDKSRLVTVRSYLDCSTSEQLPQFLTDIGFRLDHEFVAKGHMFRKGKMKVTITKIFKILTPGNLEALEPLSISQLVELSIIAPSGTDGIGEDMRAFAEQLRPLVSMEKI</sequence>
<keyword evidence="5 6" id="KW-0539">Nucleus</keyword>
<dbReference type="EnsemblMetazoa" id="XM_038219276.1">
    <property type="protein sequence ID" value="XP_038075204.1"/>
    <property type="gene ID" value="LOC119742983"/>
</dbReference>
<evidence type="ECO:0000313" key="7">
    <source>
        <dbReference type="EnsemblMetazoa" id="XP_038075204.1"/>
    </source>
</evidence>
<evidence type="ECO:0000256" key="6">
    <source>
        <dbReference type="RuleBase" id="RU364150"/>
    </source>
</evidence>
<protein>
    <recommendedName>
        <fullName evidence="6">Mediator of RNA polymerase II transcription subunit 18</fullName>
    </recommendedName>
    <alternativeName>
        <fullName evidence="6">Mediator complex subunit 18</fullName>
    </alternativeName>
</protein>
<evidence type="ECO:0000256" key="3">
    <source>
        <dbReference type="ARBA" id="ARBA00023015"/>
    </source>
</evidence>
<dbReference type="GO" id="GO:0003712">
    <property type="term" value="F:transcription coregulator activity"/>
    <property type="evidence" value="ECO:0007669"/>
    <property type="project" value="InterPro"/>
</dbReference>
<reference evidence="7" key="1">
    <citation type="submission" date="2022-11" db="UniProtKB">
        <authorList>
            <consortium name="EnsemblMetazoa"/>
        </authorList>
    </citation>
    <scope>IDENTIFICATION</scope>
</reference>
<keyword evidence="8" id="KW-1185">Reference proteome</keyword>
<dbReference type="OrthoDB" id="10018982at2759"/>
<keyword evidence="3 6" id="KW-0805">Transcription regulation</keyword>
<name>A0A914BGI0_PATMI</name>
<dbReference type="OMA" id="FEYSVKG"/>